<dbReference type="Pfam" id="PF00389">
    <property type="entry name" value="2-Hacid_dh"/>
    <property type="match status" value="1"/>
</dbReference>
<keyword evidence="2 3" id="KW-0560">Oxidoreductase</keyword>
<proteinExistence type="inferred from homology"/>
<keyword evidence="7" id="KW-1185">Reference proteome</keyword>
<evidence type="ECO:0000313" key="6">
    <source>
        <dbReference type="EMBL" id="KAL2834479.1"/>
    </source>
</evidence>
<dbReference type="InterPro" id="IPR029752">
    <property type="entry name" value="D-isomer_DH_CS1"/>
</dbReference>
<reference evidence="6 7" key="1">
    <citation type="submission" date="2024-07" db="EMBL/GenBank/DDBJ databases">
        <title>Section-level genome sequencing and comparative genomics of Aspergillus sections Usti and Cavernicolus.</title>
        <authorList>
            <consortium name="Lawrence Berkeley National Laboratory"/>
            <person name="Nybo J.L."/>
            <person name="Vesth T.C."/>
            <person name="Theobald S."/>
            <person name="Frisvad J.C."/>
            <person name="Larsen T.O."/>
            <person name="Kjaerboelling I."/>
            <person name="Rothschild-Mancinelli K."/>
            <person name="Lyhne E.K."/>
            <person name="Kogle M.E."/>
            <person name="Barry K."/>
            <person name="Clum A."/>
            <person name="Na H."/>
            <person name="Ledsgaard L."/>
            <person name="Lin J."/>
            <person name="Lipzen A."/>
            <person name="Kuo A."/>
            <person name="Riley R."/>
            <person name="Mondo S."/>
            <person name="LaButti K."/>
            <person name="Haridas S."/>
            <person name="Pangalinan J."/>
            <person name="Salamov A.A."/>
            <person name="Simmons B.A."/>
            <person name="Magnuson J.K."/>
            <person name="Chen J."/>
            <person name="Drula E."/>
            <person name="Henrissat B."/>
            <person name="Wiebenga A."/>
            <person name="Lubbers R.J."/>
            <person name="Gomes A.C."/>
            <person name="Makela M.R."/>
            <person name="Stajich J."/>
            <person name="Grigoriev I.V."/>
            <person name="Mortensen U.H."/>
            <person name="De vries R.P."/>
            <person name="Baker S.E."/>
            <person name="Andersen M.R."/>
        </authorList>
    </citation>
    <scope>NUCLEOTIDE SEQUENCE [LARGE SCALE GENOMIC DNA]</scope>
    <source>
        <strain evidence="6 7">CBS 600.67</strain>
    </source>
</reference>
<feature type="domain" description="D-isomer specific 2-hydroxyacid dehydrogenase catalytic" evidence="4">
    <location>
        <begin position="74"/>
        <end position="280"/>
    </location>
</feature>
<gene>
    <name evidence="6" type="ORF">BDW59DRAFT_168720</name>
</gene>
<protein>
    <submittedName>
        <fullName evidence="6">Glyoxylate/hydroxypyruvate reductase</fullName>
    </submittedName>
</protein>
<dbReference type="SUPFAM" id="SSF51735">
    <property type="entry name" value="NAD(P)-binding Rossmann-fold domains"/>
    <property type="match status" value="1"/>
</dbReference>
<dbReference type="InterPro" id="IPR050223">
    <property type="entry name" value="D-isomer_2-hydroxyacid_DH"/>
</dbReference>
<dbReference type="InterPro" id="IPR006139">
    <property type="entry name" value="D-isomer_2_OHA_DH_cat_dom"/>
</dbReference>
<dbReference type="InterPro" id="IPR006140">
    <property type="entry name" value="D-isomer_DH_NAD-bd"/>
</dbReference>
<evidence type="ECO:0000259" key="4">
    <source>
        <dbReference type="Pfam" id="PF00389"/>
    </source>
</evidence>
<accession>A0ABR4J4K8</accession>
<evidence type="ECO:0000256" key="2">
    <source>
        <dbReference type="ARBA" id="ARBA00023002"/>
    </source>
</evidence>
<comment type="caution">
    <text evidence="6">The sequence shown here is derived from an EMBL/GenBank/DDBJ whole genome shotgun (WGS) entry which is preliminary data.</text>
</comment>
<dbReference type="Proteomes" id="UP001610335">
    <property type="component" value="Unassembled WGS sequence"/>
</dbReference>
<evidence type="ECO:0000259" key="5">
    <source>
        <dbReference type="Pfam" id="PF02826"/>
    </source>
</evidence>
<dbReference type="Pfam" id="PF02826">
    <property type="entry name" value="2-Hacid_dh_C"/>
    <property type="match status" value="2"/>
</dbReference>
<organism evidence="6 7">
    <name type="scientific">Aspergillus cavernicola</name>
    <dbReference type="NCBI Taxonomy" id="176166"/>
    <lineage>
        <taxon>Eukaryota</taxon>
        <taxon>Fungi</taxon>
        <taxon>Dikarya</taxon>
        <taxon>Ascomycota</taxon>
        <taxon>Pezizomycotina</taxon>
        <taxon>Eurotiomycetes</taxon>
        <taxon>Eurotiomycetidae</taxon>
        <taxon>Eurotiales</taxon>
        <taxon>Aspergillaceae</taxon>
        <taxon>Aspergillus</taxon>
        <taxon>Aspergillus subgen. Nidulantes</taxon>
    </lineage>
</organism>
<dbReference type="Gene3D" id="3.40.50.720">
    <property type="entry name" value="NAD(P)-binding Rossmann-like Domain"/>
    <property type="match status" value="4"/>
</dbReference>
<dbReference type="PANTHER" id="PTHR10996">
    <property type="entry name" value="2-HYDROXYACID DEHYDROGENASE-RELATED"/>
    <property type="match status" value="1"/>
</dbReference>
<dbReference type="EMBL" id="JBFXLS010000002">
    <property type="protein sequence ID" value="KAL2834479.1"/>
    <property type="molecule type" value="Genomic_DNA"/>
</dbReference>
<evidence type="ECO:0000313" key="7">
    <source>
        <dbReference type="Proteomes" id="UP001610335"/>
    </source>
</evidence>
<sequence>MPQVLRRYLSTNPPRPGLLLVGQLQHCQPEWNALKSKYNLLQFQGDRQQFLKNCESGAFDKVLGLYRTNSIAETGNFDSPLVSMLPCTLKYIGHNGAGYDNIDVQACTERGIQISNTPGVIANATADVAMFLTLGALRYAMIPLEALLGIVGMGGIGQALARRARAFGMKIIYHNRTRLSEKDEGDATYMKDGVIIINTARGPPLDEEALVKGLHTGKVGSAGLDVYENEPKIHSELISNKKVMLLPHLGTTTVETKRKMELLAIRNLERAIDTGELLTLIRI</sequence>
<dbReference type="SUPFAM" id="SSF52283">
    <property type="entry name" value="Formate/glycerate dehydrogenase catalytic domain-like"/>
    <property type="match status" value="1"/>
</dbReference>
<dbReference type="PROSITE" id="PS00065">
    <property type="entry name" value="D_2_HYDROXYACID_DH_1"/>
    <property type="match status" value="1"/>
</dbReference>
<dbReference type="CDD" id="cd12168">
    <property type="entry name" value="Mand_dh_like"/>
    <property type="match status" value="1"/>
</dbReference>
<name>A0ABR4J4K8_9EURO</name>
<feature type="domain" description="D-isomer specific 2-hydroxyacid dehydrogenase NAD-binding" evidence="5">
    <location>
        <begin position="189"/>
        <end position="250"/>
    </location>
</feature>
<evidence type="ECO:0000256" key="3">
    <source>
        <dbReference type="RuleBase" id="RU003719"/>
    </source>
</evidence>
<feature type="domain" description="D-isomer specific 2-hydroxyacid dehydrogenase NAD-binding" evidence="5">
    <location>
        <begin position="148"/>
        <end position="183"/>
    </location>
</feature>
<evidence type="ECO:0000256" key="1">
    <source>
        <dbReference type="ARBA" id="ARBA00005854"/>
    </source>
</evidence>
<comment type="similarity">
    <text evidence="1 3">Belongs to the D-isomer specific 2-hydroxyacid dehydrogenase family.</text>
</comment>
<dbReference type="InterPro" id="IPR036291">
    <property type="entry name" value="NAD(P)-bd_dom_sf"/>
</dbReference>
<dbReference type="PANTHER" id="PTHR10996:SF257">
    <property type="entry name" value="GLYOXYLATE REDUCTASE 1"/>
    <property type="match status" value="1"/>
</dbReference>